<accession>A0A6A6FIH3</accession>
<dbReference type="Proteomes" id="UP000799539">
    <property type="component" value="Unassembled WGS sequence"/>
</dbReference>
<dbReference type="EMBL" id="ML992671">
    <property type="protein sequence ID" value="KAF2213161.1"/>
    <property type="molecule type" value="Genomic_DNA"/>
</dbReference>
<feature type="region of interest" description="Disordered" evidence="2">
    <location>
        <begin position="283"/>
        <end position="318"/>
    </location>
</feature>
<name>A0A6A6FIH3_9PEZI</name>
<gene>
    <name evidence="3" type="ORF">CERZMDRAFT_117410</name>
</gene>
<sequence length="1540" mass="173341">MAHRALSTRTSSTLSLPKYYTPASHLSEHSSDASSKNRGSGSSSAPNCRARVWPVVSRPSVYPLSTDEYFEGADSIMQRRNHTEFLQRRSSAMLESRQRRESGLMEQELLEAKRNRCGWLKRRLSTVRWKGMCRGSGQRSCVVMRFIRGHQNTLTPTVSHAGGMLARATTACLKARAARDSLPCAQQHHARRASTRLLHHTFWTHGAGDLNLPPYIVSPTPPVDLSLRHDDISAPKNSRVVAAPDGVFLDFLYPPQALAHLQRANRRQLESWEHRNARRLPGGVVRASRHYSSTSRVKSLRATSAPDPEPQPEAAEQQEMVDVEKAAMPERDALGEVAGEHTDTVRAYQRQPMDLAKELGVGNDTDTRTGVSNAAVAEDGVSQFAGFADSPADIDEAQPHGTWEHGSVRQEAAPLLVDIPHEPALRLRHLRFLLEAKPHQITRPVIRQAWQLYLSLHDVDKQDLRLKEKLLVWLNEREDELADAYITALFWSFPLAARTLPIYQTVVESLLRAKAAHELLSVIHTEALVNLSNGHQVSLQLFTHALGKGNVTALNRAVKEHNRTVNATGQLVPLELLWLKVAELPGLVSRVKSLLKGRYKTRKARPLRVRLAQEAVQQATERLFEDQDSPDPSSDILALLDIINQIDSNAATFFRSQLVLLLPALNQYNVEKHLNPRYTKVREKAHRIISYLYWHSRACDDAKLHQDLMLIWLKHLTSRMDTTNKEDRSERNVTAGMVIEDWQAWYGQLSADAVHNLISYSAHAGAVEALNKWTAYLNRRFPSYQEQRKAFWAQVYVHAKLSDLPAAKGAFKAISRSAQAHGDRIDLKCWNVLLHAHQQADDLEGAMETFKELLQRTKLVPDSNSFAPIVNMLARRGDVDALEDILQQFDVFTQEKRATHFVHAQIMALNLIDDAPRAELLLQESIHKVRQGEIIGSMTECVNLMLAKYASMRDIDATMRVYRTMQRQNIFRNAATYRHLMQVLANFRQTNAAWAILTKGMRNDGFVPTAAHYTVIMAGFNNEDEPDKAIMAHEHMLFKNIRESLSTKENLVKAKMLMEKKAHVRDRNSGEEVSEPLANALLALKAMVADLSPRDISSQFRPGGFKHTAQDVFSPVIWALGGERRLHAVQQLFQDSHAAAKEYSHSPWPTIRLSAGLMNALYHAKEFAQVEKYWKLVKEQIDGIVPSTPVPDFLALRQLTRENSTSDTAVTTASAGPKTDEGAELGFKTDQDSEDGASRTPTRSVQASRLGPRPAPARRGVLTRPFRIYLASLAAQNRTEDAIREATRLLTQGYTFDSITWNRFIEYIAGSDPPMALLAFTLTERFLISSFPGWIGMSPRRWKLRKSIRALGMQYIKARYVAPGVLIPQYRTFIWLARALLEVRRRESVGWQGQDERQTVNANVKRFIGTTEQIREKAPGTLRAVQMMPRIDDKWQNRLLRNIGWKFPSEGDQQPTIGDAQLVSVSDIIEQSSEPLTDEDLAFLTAAGIDTGNAPRGDGTRAIESSEELQQELSTREVSAEESAPAVESGYLLDRKDNTT</sequence>
<dbReference type="InterPro" id="IPR002885">
    <property type="entry name" value="PPR_rpt"/>
</dbReference>
<evidence type="ECO:0008006" key="5">
    <source>
        <dbReference type="Google" id="ProtNLM"/>
    </source>
</evidence>
<feature type="region of interest" description="Disordered" evidence="2">
    <location>
        <begin position="1204"/>
        <end position="1258"/>
    </location>
</feature>
<dbReference type="PANTHER" id="PTHR47938:SF35">
    <property type="entry name" value="PENTATRICOPEPTIDE REPEAT-CONTAINING PROTEIN 4, MITOCHONDRIAL-RELATED"/>
    <property type="match status" value="1"/>
</dbReference>
<feature type="region of interest" description="Disordered" evidence="2">
    <location>
        <begin position="1506"/>
        <end position="1540"/>
    </location>
</feature>
<feature type="region of interest" description="Disordered" evidence="2">
    <location>
        <begin position="24"/>
        <end position="47"/>
    </location>
</feature>
<dbReference type="OrthoDB" id="185373at2759"/>
<feature type="compositionally biased region" description="Low complexity" evidence="2">
    <location>
        <begin position="32"/>
        <end position="44"/>
    </location>
</feature>
<proteinExistence type="predicted"/>
<dbReference type="Gene3D" id="1.25.40.10">
    <property type="entry name" value="Tetratricopeptide repeat domain"/>
    <property type="match status" value="2"/>
</dbReference>
<dbReference type="InterPro" id="IPR011990">
    <property type="entry name" value="TPR-like_helical_dom_sf"/>
</dbReference>
<keyword evidence="4" id="KW-1185">Reference proteome</keyword>
<dbReference type="GO" id="GO:0003729">
    <property type="term" value="F:mRNA binding"/>
    <property type="evidence" value="ECO:0007669"/>
    <property type="project" value="TreeGrafter"/>
</dbReference>
<organism evidence="3 4">
    <name type="scientific">Cercospora zeae-maydis SCOH1-5</name>
    <dbReference type="NCBI Taxonomy" id="717836"/>
    <lineage>
        <taxon>Eukaryota</taxon>
        <taxon>Fungi</taxon>
        <taxon>Dikarya</taxon>
        <taxon>Ascomycota</taxon>
        <taxon>Pezizomycotina</taxon>
        <taxon>Dothideomycetes</taxon>
        <taxon>Dothideomycetidae</taxon>
        <taxon>Mycosphaerellales</taxon>
        <taxon>Mycosphaerellaceae</taxon>
        <taxon>Cercospora</taxon>
    </lineage>
</organism>
<protein>
    <recommendedName>
        <fullName evidence="5">Pentacotripeptide-repeat region of PRORP domain-containing protein</fullName>
    </recommendedName>
</protein>
<evidence type="ECO:0000313" key="3">
    <source>
        <dbReference type="EMBL" id="KAF2213161.1"/>
    </source>
</evidence>
<evidence type="ECO:0000256" key="2">
    <source>
        <dbReference type="SAM" id="MobiDB-lite"/>
    </source>
</evidence>
<reference evidence="3" key="1">
    <citation type="journal article" date="2020" name="Stud. Mycol.">
        <title>101 Dothideomycetes genomes: a test case for predicting lifestyles and emergence of pathogens.</title>
        <authorList>
            <person name="Haridas S."/>
            <person name="Albert R."/>
            <person name="Binder M."/>
            <person name="Bloem J."/>
            <person name="Labutti K."/>
            <person name="Salamov A."/>
            <person name="Andreopoulos B."/>
            <person name="Baker S."/>
            <person name="Barry K."/>
            <person name="Bills G."/>
            <person name="Bluhm B."/>
            <person name="Cannon C."/>
            <person name="Castanera R."/>
            <person name="Culley D."/>
            <person name="Daum C."/>
            <person name="Ezra D."/>
            <person name="Gonzalez J."/>
            <person name="Henrissat B."/>
            <person name="Kuo A."/>
            <person name="Liang C."/>
            <person name="Lipzen A."/>
            <person name="Lutzoni F."/>
            <person name="Magnuson J."/>
            <person name="Mondo S."/>
            <person name="Nolan M."/>
            <person name="Ohm R."/>
            <person name="Pangilinan J."/>
            <person name="Park H.-J."/>
            <person name="Ramirez L."/>
            <person name="Alfaro M."/>
            <person name="Sun H."/>
            <person name="Tritt A."/>
            <person name="Yoshinaga Y."/>
            <person name="Zwiers L.-H."/>
            <person name="Turgeon B."/>
            <person name="Goodwin S."/>
            <person name="Spatafora J."/>
            <person name="Crous P."/>
            <person name="Grigoriev I."/>
        </authorList>
    </citation>
    <scope>NUCLEOTIDE SEQUENCE</scope>
    <source>
        <strain evidence="3">SCOH1-5</strain>
    </source>
</reference>
<evidence type="ECO:0000313" key="4">
    <source>
        <dbReference type="Proteomes" id="UP000799539"/>
    </source>
</evidence>
<feature type="compositionally biased region" description="Low complexity" evidence="2">
    <location>
        <begin position="1205"/>
        <end position="1215"/>
    </location>
</feature>
<evidence type="ECO:0000256" key="1">
    <source>
        <dbReference type="PROSITE-ProRule" id="PRU00708"/>
    </source>
</evidence>
<dbReference type="PANTHER" id="PTHR47938">
    <property type="entry name" value="RESPIRATORY COMPLEX I CHAPERONE (CIA84), PUTATIVE (AFU_ORTHOLOGUE AFUA_2G06020)-RELATED"/>
    <property type="match status" value="1"/>
</dbReference>
<feature type="repeat" description="PPR" evidence="1">
    <location>
        <begin position="973"/>
        <end position="1008"/>
    </location>
</feature>
<dbReference type="PROSITE" id="PS51375">
    <property type="entry name" value="PPR"/>
    <property type="match status" value="2"/>
</dbReference>
<dbReference type="Pfam" id="PF01535">
    <property type="entry name" value="PPR"/>
    <property type="match status" value="1"/>
</dbReference>
<feature type="repeat" description="PPR" evidence="1">
    <location>
        <begin position="826"/>
        <end position="861"/>
    </location>
</feature>
<dbReference type="Pfam" id="PF13812">
    <property type="entry name" value="PPR_3"/>
    <property type="match status" value="1"/>
</dbReference>